<dbReference type="GO" id="GO:0005634">
    <property type="term" value="C:nucleus"/>
    <property type="evidence" value="ECO:0007669"/>
    <property type="project" value="TreeGrafter"/>
</dbReference>
<dbReference type="Pfam" id="PF06487">
    <property type="entry name" value="SAP18"/>
    <property type="match status" value="1"/>
</dbReference>
<comment type="caution">
    <text evidence="4">The sequence shown here is derived from an EMBL/GenBank/DDBJ whole genome shotgun (WGS) entry which is preliminary data.</text>
</comment>
<name>A0A8E0RL10_9TREM</name>
<proteinExistence type="inferred from homology"/>
<dbReference type="AlphaFoldDB" id="A0A8E0RL10"/>
<reference evidence="4" key="1">
    <citation type="submission" date="2019-05" db="EMBL/GenBank/DDBJ databases">
        <title>Annotation for the trematode Fasciolopsis buski.</title>
        <authorList>
            <person name="Choi Y.-J."/>
        </authorList>
    </citation>
    <scope>NUCLEOTIDE SEQUENCE</scope>
    <source>
        <strain evidence="4">HT</strain>
        <tissue evidence="4">Whole worm</tissue>
    </source>
</reference>
<evidence type="ECO:0000313" key="4">
    <source>
        <dbReference type="EMBL" id="KAA0186261.1"/>
    </source>
</evidence>
<dbReference type="InterPro" id="IPR010516">
    <property type="entry name" value="SAP18"/>
</dbReference>
<keyword evidence="5" id="KW-1185">Reference proteome</keyword>
<comment type="similarity">
    <text evidence="1">Belongs to the SAP18 family.</text>
</comment>
<evidence type="ECO:0000313" key="5">
    <source>
        <dbReference type="Proteomes" id="UP000728185"/>
    </source>
</evidence>
<dbReference type="OrthoDB" id="440566at2759"/>
<dbReference type="PANTHER" id="PTHR13082:SF0">
    <property type="entry name" value="HISTONE DEACETYLASE COMPLEX SUBUNIT SAP18"/>
    <property type="match status" value="1"/>
</dbReference>
<evidence type="ECO:0000256" key="1">
    <source>
        <dbReference type="ARBA" id="ARBA00009143"/>
    </source>
</evidence>
<dbReference type="Proteomes" id="UP000728185">
    <property type="component" value="Unassembled WGS sequence"/>
</dbReference>
<dbReference type="InterPro" id="IPR042534">
    <property type="entry name" value="SAP18_sf"/>
</dbReference>
<dbReference type="PANTHER" id="PTHR13082">
    <property type="entry name" value="SAP18"/>
    <property type="match status" value="1"/>
</dbReference>
<evidence type="ECO:0000256" key="2">
    <source>
        <dbReference type="ARBA" id="ARBA00030511"/>
    </source>
</evidence>
<accession>A0A8E0RL10</accession>
<evidence type="ECO:0000256" key="3">
    <source>
        <dbReference type="SAM" id="MobiDB-lite"/>
    </source>
</evidence>
<dbReference type="Gene3D" id="3.10.20.550">
    <property type="entry name" value="ASAP complex, SAP18 subunit"/>
    <property type="match status" value="1"/>
</dbReference>
<dbReference type="GO" id="GO:0003714">
    <property type="term" value="F:transcription corepressor activity"/>
    <property type="evidence" value="ECO:0007669"/>
    <property type="project" value="TreeGrafter"/>
</dbReference>
<dbReference type="EMBL" id="LUCM01009864">
    <property type="protein sequence ID" value="KAA0186261.1"/>
    <property type="molecule type" value="Genomic_DNA"/>
</dbReference>
<organism evidence="4 5">
    <name type="scientific">Fasciolopsis buskii</name>
    <dbReference type="NCBI Taxonomy" id="27845"/>
    <lineage>
        <taxon>Eukaryota</taxon>
        <taxon>Metazoa</taxon>
        <taxon>Spiralia</taxon>
        <taxon>Lophotrochozoa</taxon>
        <taxon>Platyhelminthes</taxon>
        <taxon>Trematoda</taxon>
        <taxon>Digenea</taxon>
        <taxon>Plagiorchiida</taxon>
        <taxon>Echinostomata</taxon>
        <taxon>Echinostomatoidea</taxon>
        <taxon>Fasciolidae</taxon>
        <taxon>Fasciolopsis</taxon>
    </lineage>
</organism>
<sequence>MTMTLDDAGVNREKTCPLLLRMFYSSIKHNNVMEYQKGRTPSNELQVYTWLDATLRELASLVKQVNPESRRRGTIFDFALVSADPRSPSYRMRELGAVCSGFPSDTDRIMLKDCQFVIGDMVDVAITPPATEASYPNSIEVGSAEFMRTVRRGSPPSAPFYPRGGTRHAGDFNSRSSSRYGRPYEGSRRVVTYESETPGKSFENASGDSRRDRRRTYEEREPRGRRVVPY</sequence>
<protein>
    <recommendedName>
        <fullName evidence="2">18 kDa Sin3-associated polypeptide</fullName>
    </recommendedName>
</protein>
<gene>
    <name evidence="4" type="ORF">FBUS_00020</name>
</gene>
<feature type="region of interest" description="Disordered" evidence="3">
    <location>
        <begin position="151"/>
        <end position="230"/>
    </location>
</feature>
<feature type="compositionally biased region" description="Basic and acidic residues" evidence="3">
    <location>
        <begin position="208"/>
        <end position="224"/>
    </location>
</feature>